<dbReference type="EMBL" id="OX459118">
    <property type="protein sequence ID" value="CAI9090156.1"/>
    <property type="molecule type" value="Genomic_DNA"/>
</dbReference>
<evidence type="ECO:0000313" key="3">
    <source>
        <dbReference type="Proteomes" id="UP001161247"/>
    </source>
</evidence>
<dbReference type="GO" id="GO:0015035">
    <property type="term" value="F:protein-disulfide reductase activity"/>
    <property type="evidence" value="ECO:0007669"/>
    <property type="project" value="TreeGrafter"/>
</dbReference>
<feature type="compositionally biased region" description="Basic and acidic residues" evidence="1">
    <location>
        <begin position="103"/>
        <end position="112"/>
    </location>
</feature>
<feature type="compositionally biased region" description="Basic residues" evidence="1">
    <location>
        <begin position="93"/>
        <end position="102"/>
    </location>
</feature>
<feature type="compositionally biased region" description="Acidic residues" evidence="1">
    <location>
        <begin position="119"/>
        <end position="130"/>
    </location>
</feature>
<sequence length="410" mass="44887">MAHRRERFDHERFQIACRHMDRYYDLKNQDSVKAAVVELLKEFDGDWGKIEKHCYDSLVQKLGVGISEKVIPSGSQELLRAEQLDDELHHYHLKAKGNGSRKSKPDCSKEKAGLAADTGEAEEDDAEAEETSPISISEGEKSGSSTGSNSYIPADDDLLGCCRSNKAARTSEDKENLGQLGEGIQEEGLTGRVLTAINPEDLAPHSKDTAVQFNVEGHPTILVFGAHKDTPKGARTASATESYALEQQETYVAPHEVVELTGPDVMEAKCSPADICFVCFLPDILDSKADGRNKYLEMLLSVAEMFRRSPYSFVWSAAGKQSDLEYRVGVGGYGYPAMVALNLKKGVYTPLKSAFQRDEIIEFVKEAGLGGKNNLAFEGTPSIMLTEPWDGKDGRILEEDEIIAGSVDGG</sequence>
<proteinExistence type="predicted"/>
<evidence type="ECO:0000313" key="2">
    <source>
        <dbReference type="EMBL" id="CAI9090156.1"/>
    </source>
</evidence>
<keyword evidence="3" id="KW-1185">Reference proteome</keyword>
<name>A0AAV1C493_OLDCO</name>
<reference evidence="2" key="1">
    <citation type="submission" date="2023-03" db="EMBL/GenBank/DDBJ databases">
        <authorList>
            <person name="Julca I."/>
        </authorList>
    </citation>
    <scope>NUCLEOTIDE SEQUENCE</scope>
</reference>
<organism evidence="2 3">
    <name type="scientific">Oldenlandia corymbosa var. corymbosa</name>
    <dbReference type="NCBI Taxonomy" id="529605"/>
    <lineage>
        <taxon>Eukaryota</taxon>
        <taxon>Viridiplantae</taxon>
        <taxon>Streptophyta</taxon>
        <taxon>Embryophyta</taxon>
        <taxon>Tracheophyta</taxon>
        <taxon>Spermatophyta</taxon>
        <taxon>Magnoliopsida</taxon>
        <taxon>eudicotyledons</taxon>
        <taxon>Gunneridae</taxon>
        <taxon>Pentapetalae</taxon>
        <taxon>asterids</taxon>
        <taxon>lamiids</taxon>
        <taxon>Gentianales</taxon>
        <taxon>Rubiaceae</taxon>
        <taxon>Rubioideae</taxon>
        <taxon>Spermacoceae</taxon>
        <taxon>Hedyotis-Oldenlandia complex</taxon>
        <taxon>Oldenlandia</taxon>
    </lineage>
</organism>
<dbReference type="InterPro" id="IPR043017">
    <property type="entry name" value="WIYLD_dom_sf"/>
</dbReference>
<dbReference type="GO" id="GO:0034976">
    <property type="term" value="P:response to endoplasmic reticulum stress"/>
    <property type="evidence" value="ECO:0007669"/>
    <property type="project" value="TreeGrafter"/>
</dbReference>
<dbReference type="Gene3D" id="3.40.30.10">
    <property type="entry name" value="Glutaredoxin"/>
    <property type="match status" value="1"/>
</dbReference>
<dbReference type="InterPro" id="IPR036249">
    <property type="entry name" value="Thioredoxin-like_sf"/>
</dbReference>
<dbReference type="GO" id="GO:0005788">
    <property type="term" value="C:endoplasmic reticulum lumen"/>
    <property type="evidence" value="ECO:0007669"/>
    <property type="project" value="TreeGrafter"/>
</dbReference>
<feature type="compositionally biased region" description="Low complexity" evidence="1">
    <location>
        <begin position="131"/>
        <end position="152"/>
    </location>
</feature>
<feature type="region of interest" description="Disordered" evidence="1">
    <location>
        <begin position="93"/>
        <end position="152"/>
    </location>
</feature>
<dbReference type="AlphaFoldDB" id="A0AAV1C493"/>
<dbReference type="CDD" id="cd02983">
    <property type="entry name" value="P5_C"/>
    <property type="match status" value="1"/>
</dbReference>
<dbReference type="PANTHER" id="PTHR45815">
    <property type="entry name" value="PROTEIN DISULFIDE-ISOMERASE A6"/>
    <property type="match status" value="1"/>
</dbReference>
<evidence type="ECO:0000256" key="1">
    <source>
        <dbReference type="SAM" id="MobiDB-lite"/>
    </source>
</evidence>
<dbReference type="SUPFAM" id="SSF52833">
    <property type="entry name" value="Thioredoxin-like"/>
    <property type="match status" value="1"/>
</dbReference>
<accession>A0AAV1C493</accession>
<dbReference type="PANTHER" id="PTHR45815:SF3">
    <property type="entry name" value="PROTEIN DISULFIDE-ISOMERASE A6"/>
    <property type="match status" value="1"/>
</dbReference>
<protein>
    <submittedName>
        <fullName evidence="2">OLC1v1024865C1</fullName>
    </submittedName>
</protein>
<gene>
    <name evidence="2" type="ORF">OLC1_LOCUS2380</name>
</gene>
<dbReference type="Gene3D" id="1.10.8.850">
    <property type="entry name" value="Histone-lysine N methyltransferase , C-terminal domain-like"/>
    <property type="match status" value="1"/>
</dbReference>
<dbReference type="Proteomes" id="UP001161247">
    <property type="component" value="Chromosome 1"/>
</dbReference>